<proteinExistence type="inferred from homology"/>
<evidence type="ECO:0000313" key="5">
    <source>
        <dbReference type="EMBL" id="KUI58697.1"/>
    </source>
</evidence>
<dbReference type="InterPro" id="IPR056884">
    <property type="entry name" value="NPHP3-like_N"/>
</dbReference>
<dbReference type="GO" id="GO:0005975">
    <property type="term" value="P:carbohydrate metabolic process"/>
    <property type="evidence" value="ECO:0007669"/>
    <property type="project" value="InterPro"/>
</dbReference>
<dbReference type="InterPro" id="IPR001223">
    <property type="entry name" value="Glyco_hydro18_cat"/>
</dbReference>
<dbReference type="PANTHER" id="PTHR11177">
    <property type="entry name" value="CHITINASE"/>
    <property type="match status" value="1"/>
</dbReference>
<accession>A0A194V436</accession>
<sequence length="1048" mass="117773">MNPDRALQSRPKSLKEFMRKEEEIIIFEDFKQSEDRVHPGFKEPTTFDSQRLEFHTTQTDQSLLRKLQDGLLASLRSHDVDADLRTKALDADWDEVLDLYTQYITIIDDGRAKDNRVKGLARRGKKVAGAAAGLVTIIPDDNGLSALREGLAFILLAWKRYIEARHKIIEILAEVPRVIANFHNKRAVYRHDARLQHKMDDFFSVVFDSLTRLVEILVPHLKGMKAWSKRVFQRFTNQETDTINEVASRIDKACKDISGLFEQLLHERIASMESTGASTYRESKAIRESTHDIITILKDIQWRLVRVEEQQKKPPTFQDMQEQTNLLKIPAQMTSAMQTGLYNIVSEKEYIEYYDLWSTSYSASREISMGLVPATKEGLLTALKILTVAHDATEDLELVLRQDSSVHPEGLDRAQSLMSHELFKKFVAQDDAALLLVNGHCRSDGTGKTSPLSVWCASFAVALKQSPSLVVLHYFCGLHTNPGRALSGPVGLIKSLIDHLLAYEATGSSTVAYLEKKTLEMAMKDDVGCLCEILRELLLQVSKSRIVFCIVDNVCEFETKWDNWLQRLTQVFETLYKLVDHDRLGGQIKLKVLLTSADRSTHLADKVTPGELISLRRESVVSGMYIRLRRDCDVRNIQRRRSSEVRDEPVLLGLGLVRNSYCTNADPQGGTLPCQEGFGSCEVKKGKTCPASDSTTSGRTIGYYQASNTRDRLCNKIFPSDIITTPTDIAPKGYSHLYFAFASIDPVSFNIAPADDADVPLYTEFTALKSRGLQTWIAVGGFDFSDADKATHGTWSSLVASPSNRAAFISSLITFMNQYGFQGVDLDWEYPVDPARGGNPADTANLVLLTQEMRAAFGTNFGISLTLAPDYWYLRYFDPKAMESYVDFYGFMSYDLHGYWDEDVETLGSVVRGQTDIRDIGNDTLPLWFDELDASKINFGIALYGRGYTLSSPSCNELLCPFSGPSKPAICTNSDGIMSLVEIEQLIEDKGLTPTYLPEAMMKQITWDDQWIGYDDAESIEAKKAWADTQCFGGTMAWSVDFYSGEGR</sequence>
<evidence type="ECO:0000313" key="6">
    <source>
        <dbReference type="Proteomes" id="UP000078576"/>
    </source>
</evidence>
<dbReference type="PANTHER" id="PTHR11177:SF333">
    <property type="entry name" value="CHITINASE"/>
    <property type="match status" value="1"/>
</dbReference>
<evidence type="ECO:0000256" key="2">
    <source>
        <dbReference type="ARBA" id="ARBA00012729"/>
    </source>
</evidence>
<dbReference type="GO" id="GO:0008843">
    <property type="term" value="F:endochitinase activity"/>
    <property type="evidence" value="ECO:0007669"/>
    <property type="project" value="UniProtKB-EC"/>
</dbReference>
<dbReference type="Pfam" id="PF24883">
    <property type="entry name" value="NPHP3_N"/>
    <property type="match status" value="1"/>
</dbReference>
<dbReference type="InterPro" id="IPR011583">
    <property type="entry name" value="Chitinase_II/V-like_cat"/>
</dbReference>
<dbReference type="SUPFAM" id="SSF54556">
    <property type="entry name" value="Chitinase insertion domain"/>
    <property type="match status" value="1"/>
</dbReference>
<evidence type="ECO:0000259" key="4">
    <source>
        <dbReference type="PROSITE" id="PS51910"/>
    </source>
</evidence>
<dbReference type="InterPro" id="IPR017853">
    <property type="entry name" value="GH"/>
</dbReference>
<dbReference type="OrthoDB" id="73875at2759"/>
<dbReference type="EMBL" id="KN714717">
    <property type="protein sequence ID" value="KUI58697.1"/>
    <property type="molecule type" value="Genomic_DNA"/>
</dbReference>
<dbReference type="Pfam" id="PF00704">
    <property type="entry name" value="Glyco_hydro_18"/>
    <property type="match status" value="1"/>
</dbReference>
<keyword evidence="6" id="KW-1185">Reference proteome</keyword>
<dbReference type="Gene3D" id="3.10.50.10">
    <property type="match status" value="1"/>
</dbReference>
<dbReference type="GO" id="GO:0008061">
    <property type="term" value="F:chitin binding"/>
    <property type="evidence" value="ECO:0007669"/>
    <property type="project" value="InterPro"/>
</dbReference>
<dbReference type="EC" id="3.2.1.14" evidence="2"/>
<dbReference type="AlphaFoldDB" id="A0A194V436"/>
<dbReference type="Gene3D" id="3.20.20.80">
    <property type="entry name" value="Glycosidases"/>
    <property type="match status" value="1"/>
</dbReference>
<organism evidence="5 6">
    <name type="scientific">Cytospora mali</name>
    <name type="common">Apple Valsa canker fungus</name>
    <name type="synonym">Valsa mali</name>
    <dbReference type="NCBI Taxonomy" id="578113"/>
    <lineage>
        <taxon>Eukaryota</taxon>
        <taxon>Fungi</taxon>
        <taxon>Dikarya</taxon>
        <taxon>Ascomycota</taxon>
        <taxon>Pezizomycotina</taxon>
        <taxon>Sordariomycetes</taxon>
        <taxon>Sordariomycetidae</taxon>
        <taxon>Diaporthales</taxon>
        <taxon>Cytosporaceae</taxon>
        <taxon>Cytospora</taxon>
    </lineage>
</organism>
<dbReference type="PROSITE" id="PS51910">
    <property type="entry name" value="GH18_2"/>
    <property type="match status" value="1"/>
</dbReference>
<dbReference type="SUPFAM" id="SSF51445">
    <property type="entry name" value="(Trans)glycosidases"/>
    <property type="match status" value="1"/>
</dbReference>
<dbReference type="InterPro" id="IPR029070">
    <property type="entry name" value="Chitinase_insertion_sf"/>
</dbReference>
<reference evidence="6" key="1">
    <citation type="submission" date="2014-12" db="EMBL/GenBank/DDBJ databases">
        <title>Genome Sequence of Valsa Canker Pathogens Uncovers a Specific Adaption of Colonization on Woody Bark.</title>
        <authorList>
            <person name="Yin Z."/>
            <person name="Liu H."/>
            <person name="Gao X."/>
            <person name="Li Z."/>
            <person name="Song N."/>
            <person name="Ke X."/>
            <person name="Dai Q."/>
            <person name="Wu Y."/>
            <person name="Sun Y."/>
            <person name="Xu J.-R."/>
            <person name="Kang Z.K."/>
            <person name="Wang L."/>
            <person name="Huang L."/>
        </authorList>
    </citation>
    <scope>NUCLEOTIDE SEQUENCE [LARGE SCALE GENOMIC DNA]</scope>
    <source>
        <strain evidence="6">SXYL134</strain>
    </source>
</reference>
<keyword evidence="3" id="KW-0677">Repeat</keyword>
<evidence type="ECO:0000256" key="3">
    <source>
        <dbReference type="ARBA" id="ARBA00022737"/>
    </source>
</evidence>
<name>A0A194V436_CYTMA</name>
<feature type="domain" description="GH18" evidence="4">
    <location>
        <begin position="698"/>
        <end position="1048"/>
    </location>
</feature>
<protein>
    <recommendedName>
        <fullName evidence="2">chitinase</fullName>
        <ecNumber evidence="2">3.2.1.14</ecNumber>
    </recommendedName>
</protein>
<comment type="similarity">
    <text evidence="1">Belongs to the glycosyl hydrolase 18 family. Chitinase class V subfamily.</text>
</comment>
<gene>
    <name evidence="5" type="ORF">VP1G_05960</name>
</gene>
<dbReference type="Proteomes" id="UP000078576">
    <property type="component" value="Unassembled WGS sequence"/>
</dbReference>
<dbReference type="STRING" id="694573.A0A194V436"/>
<dbReference type="InterPro" id="IPR050314">
    <property type="entry name" value="Glycosyl_Hydrlase_18"/>
</dbReference>
<dbReference type="SMART" id="SM00636">
    <property type="entry name" value="Glyco_18"/>
    <property type="match status" value="1"/>
</dbReference>
<evidence type="ECO:0000256" key="1">
    <source>
        <dbReference type="ARBA" id="ARBA00008682"/>
    </source>
</evidence>